<feature type="compositionally biased region" description="Polar residues" evidence="1">
    <location>
        <begin position="91"/>
        <end position="104"/>
    </location>
</feature>
<evidence type="ECO:0000313" key="3">
    <source>
        <dbReference type="EMBL" id="TRY81720.1"/>
    </source>
</evidence>
<accession>A0A553PVM9</accession>
<dbReference type="AlphaFoldDB" id="A0A553PVM9"/>
<name>A0A553PVM9_9TELE</name>
<keyword evidence="2" id="KW-0472">Membrane</keyword>
<keyword evidence="4" id="KW-1185">Reference proteome</keyword>
<dbReference type="GO" id="GO:0005886">
    <property type="term" value="C:plasma membrane"/>
    <property type="evidence" value="ECO:0007669"/>
    <property type="project" value="TreeGrafter"/>
</dbReference>
<organism evidence="3 4">
    <name type="scientific">Danionella cerebrum</name>
    <dbReference type="NCBI Taxonomy" id="2873325"/>
    <lineage>
        <taxon>Eukaryota</taxon>
        <taxon>Metazoa</taxon>
        <taxon>Chordata</taxon>
        <taxon>Craniata</taxon>
        <taxon>Vertebrata</taxon>
        <taxon>Euteleostomi</taxon>
        <taxon>Actinopterygii</taxon>
        <taxon>Neopterygii</taxon>
        <taxon>Teleostei</taxon>
        <taxon>Ostariophysi</taxon>
        <taxon>Cypriniformes</taxon>
        <taxon>Danionidae</taxon>
        <taxon>Danioninae</taxon>
        <taxon>Danionella</taxon>
    </lineage>
</organism>
<dbReference type="PANTHER" id="PTHR46879">
    <property type="entry name" value="SUSHI DOMAIN-CONTAINING PROTEIN 3"/>
    <property type="match status" value="1"/>
</dbReference>
<evidence type="ECO:0000256" key="2">
    <source>
        <dbReference type="SAM" id="Phobius"/>
    </source>
</evidence>
<protein>
    <submittedName>
        <fullName evidence="3">Uncharacterized protein</fullName>
    </submittedName>
</protein>
<dbReference type="InterPro" id="IPR053067">
    <property type="entry name" value="SUSD3"/>
</dbReference>
<comment type="caution">
    <text evidence="3">The sequence shown here is derived from an EMBL/GenBank/DDBJ whole genome shotgun (WGS) entry which is preliminary data.</text>
</comment>
<reference evidence="3 4" key="1">
    <citation type="journal article" date="2019" name="Sci. Data">
        <title>Hybrid genome assembly and annotation of Danionella translucida.</title>
        <authorList>
            <person name="Kadobianskyi M."/>
            <person name="Schulze L."/>
            <person name="Schuelke M."/>
            <person name="Judkewitz B."/>
        </authorList>
    </citation>
    <scope>NUCLEOTIDE SEQUENCE [LARGE SCALE GENOMIC DNA]</scope>
    <source>
        <strain evidence="3 4">Bolton</strain>
    </source>
</reference>
<proteinExistence type="predicted"/>
<evidence type="ECO:0000256" key="1">
    <source>
        <dbReference type="SAM" id="MobiDB-lite"/>
    </source>
</evidence>
<dbReference type="EMBL" id="SRMA01026602">
    <property type="protein sequence ID" value="TRY81720.1"/>
    <property type="molecule type" value="Genomic_DNA"/>
</dbReference>
<dbReference type="STRING" id="623744.A0A553PVM9"/>
<evidence type="ECO:0000313" key="4">
    <source>
        <dbReference type="Proteomes" id="UP000316079"/>
    </source>
</evidence>
<gene>
    <name evidence="3" type="ORF">DNTS_031310</name>
</gene>
<feature type="transmembrane region" description="Helical" evidence="2">
    <location>
        <begin position="28"/>
        <end position="53"/>
    </location>
</feature>
<dbReference type="PANTHER" id="PTHR46879:SF1">
    <property type="entry name" value="SUSHI DOMAIN-CONTAINING PROTEIN 3"/>
    <property type="match status" value="1"/>
</dbReference>
<dbReference type="Proteomes" id="UP000316079">
    <property type="component" value="Unassembled WGS sequence"/>
</dbReference>
<keyword evidence="2" id="KW-0812">Transmembrane</keyword>
<sequence>MDEVSGSVMGNWTNNNALPRFKDKEFRLALLVSFISFFIILIMSFILITSCLVKHIRHVEQRKMKRKQEMMLIHNNLHNLYSNNNYNNNNQTNKDGQCSSCGST</sequence>
<feature type="region of interest" description="Disordered" evidence="1">
    <location>
        <begin position="83"/>
        <end position="104"/>
    </location>
</feature>
<keyword evidence="2" id="KW-1133">Transmembrane helix</keyword>